<feature type="coiled-coil region" evidence="1">
    <location>
        <begin position="415"/>
        <end position="631"/>
    </location>
</feature>
<protein>
    <submittedName>
        <fullName evidence="4">Protein CHUP1, chloroplastic</fullName>
    </submittedName>
</protein>
<comment type="caution">
    <text evidence="4">The sequence shown here is derived from an EMBL/GenBank/DDBJ whole genome shotgun (WGS) entry which is preliminary data.</text>
</comment>
<dbReference type="PANTHER" id="PTHR10696">
    <property type="entry name" value="GAMMA-BUTYROBETAINE HYDROXYLASE-RELATED"/>
    <property type="match status" value="1"/>
</dbReference>
<dbReference type="EMBL" id="JAGKQH010000015">
    <property type="protein sequence ID" value="KAG6579699.1"/>
    <property type="molecule type" value="Genomic_DNA"/>
</dbReference>
<evidence type="ECO:0000259" key="3">
    <source>
        <dbReference type="Pfam" id="PF02668"/>
    </source>
</evidence>
<dbReference type="FunFam" id="3.60.130.10:FF:000006">
    <property type="entry name" value="Clavaminate synthase-like protein At3g21360"/>
    <property type="match status" value="1"/>
</dbReference>
<sequence length="828" mass="95149">MEFSSKEFKVGKCEGQKEVDGETMPLVLQPPESDKANFDSLLLALQNNKDWLDQMIIKHSAVLLRGYNVSKPEEFNEIVEAFGWEDIRYVGPAPRTHIYKRIWTANEGPLSEFIYYHHEMVLIKEYPKRVILYCEIPPPEGGETPFVPSFKVTERMVKEFPKEVEEMDKKGLKYTFTALSNNDTSSMRGRGWEDAFGSSDRYEAEKRANALGMEVEWLPNGAMKTILGPRCLTKVFDGRKGRRMWFNTMVGMHGKEHSSALMADGMEISEDVVKRCQQIIEEESIQFKWEKGDVLFLDNYALLHGRRPSLPPRRVLVATCKSLVKMMNRFGVLVSVSIAAYAIRQLTIRSWSSLIYSENGEHTEKNLRRQRRMFHGLDEEQEEQKEANSMNDLEDGDHDHSLDELQEHLPQNKVGETHKIEMERLLEQVMELEERKVKLEGELLMYDGIKNSEMDIMELKKQLEAKNDDINKSNITISSLQAERKELQEEIVKGALVKKELMEAKGKIKELQRQIQVDANQTKQHLLLLKQQVSTLQAKEEEALKKEVELYKKLRAEKDFEVEISELRRKNRELQHENQELTSKLNVMKARITTLTKMTEVETISKEREEAKKLRIENEGLIKQLEGLQMNKFSEVEELVYLRWINACLRYELRDDDETPAGESARYLNKNSSPKSKEKAKQLMLEYAGTETDSIDSSKSRSSSSFSEKPNLIRNNCESSGVLSLPMIGLSQGRTDRLEAVLAVRAETLTLSEVRRLQQKYDLEINCSNVNRMNASMVQWVWTGWDSSLLDTIAGIDVVVVVGGGMGMVCRPIRSAVMDKGGEVYFAG</sequence>
<feature type="region of interest" description="Disordered" evidence="2">
    <location>
        <begin position="378"/>
        <end position="397"/>
    </location>
</feature>
<evidence type="ECO:0000256" key="1">
    <source>
        <dbReference type="SAM" id="Coils"/>
    </source>
</evidence>
<name>A0AAV6MDT5_9ROSI</name>
<dbReference type="AlphaFoldDB" id="A0AAV6MDT5"/>
<dbReference type="InterPro" id="IPR050411">
    <property type="entry name" value="AlphaKG_dependent_hydroxylases"/>
</dbReference>
<dbReference type="Proteomes" id="UP000685013">
    <property type="component" value="Chromosome 15"/>
</dbReference>
<dbReference type="InterPro" id="IPR003819">
    <property type="entry name" value="TauD/TfdA-like"/>
</dbReference>
<feature type="non-terminal residue" evidence="4">
    <location>
        <position position="1"/>
    </location>
</feature>
<proteinExistence type="predicted"/>
<dbReference type="Pfam" id="PF02668">
    <property type="entry name" value="TauD"/>
    <property type="match status" value="1"/>
</dbReference>
<organism evidence="4 5">
    <name type="scientific">Cucurbita argyrosperma subsp. sororia</name>
    <dbReference type="NCBI Taxonomy" id="37648"/>
    <lineage>
        <taxon>Eukaryota</taxon>
        <taxon>Viridiplantae</taxon>
        <taxon>Streptophyta</taxon>
        <taxon>Embryophyta</taxon>
        <taxon>Tracheophyta</taxon>
        <taxon>Spermatophyta</taxon>
        <taxon>Magnoliopsida</taxon>
        <taxon>eudicotyledons</taxon>
        <taxon>Gunneridae</taxon>
        <taxon>Pentapetalae</taxon>
        <taxon>rosids</taxon>
        <taxon>fabids</taxon>
        <taxon>Cucurbitales</taxon>
        <taxon>Cucurbitaceae</taxon>
        <taxon>Cucurbiteae</taxon>
        <taxon>Cucurbita</taxon>
    </lineage>
</organism>
<evidence type="ECO:0000313" key="4">
    <source>
        <dbReference type="EMBL" id="KAG6579699.1"/>
    </source>
</evidence>
<evidence type="ECO:0000256" key="2">
    <source>
        <dbReference type="SAM" id="MobiDB-lite"/>
    </source>
</evidence>
<keyword evidence="1" id="KW-0175">Coiled coil</keyword>
<dbReference type="GO" id="GO:0016491">
    <property type="term" value="F:oxidoreductase activity"/>
    <property type="evidence" value="ECO:0007669"/>
    <property type="project" value="InterPro"/>
</dbReference>
<reference evidence="4 5" key="1">
    <citation type="journal article" date="2021" name="Hortic Res">
        <title>The domestication of Cucurbita argyrosperma as revealed by the genome of its wild relative.</title>
        <authorList>
            <person name="Barrera-Redondo J."/>
            <person name="Sanchez-de la Vega G."/>
            <person name="Aguirre-Liguori J.A."/>
            <person name="Castellanos-Morales G."/>
            <person name="Gutierrez-Guerrero Y.T."/>
            <person name="Aguirre-Dugua X."/>
            <person name="Aguirre-Planter E."/>
            <person name="Tenaillon M.I."/>
            <person name="Lira-Saade R."/>
            <person name="Eguiarte L.E."/>
        </authorList>
    </citation>
    <scope>NUCLEOTIDE SEQUENCE [LARGE SCALE GENOMIC DNA]</scope>
    <source>
        <strain evidence="4">JBR-2021</strain>
    </source>
</reference>
<dbReference type="PANTHER" id="PTHR10696:SF42">
    <property type="entry name" value="OS08G0383800 PROTEIN"/>
    <property type="match status" value="1"/>
</dbReference>
<feature type="domain" description="TauD/TfdA-like" evidence="3">
    <location>
        <begin position="35"/>
        <end position="317"/>
    </location>
</feature>
<evidence type="ECO:0000313" key="5">
    <source>
        <dbReference type="Proteomes" id="UP000685013"/>
    </source>
</evidence>
<gene>
    <name evidence="4" type="primary">CHUP1</name>
    <name evidence="4" type="ORF">SDJN03_24147</name>
</gene>
<feature type="compositionally biased region" description="Low complexity" evidence="2">
    <location>
        <begin position="695"/>
        <end position="707"/>
    </location>
</feature>
<keyword evidence="5" id="KW-1185">Reference proteome</keyword>
<feature type="region of interest" description="Disordered" evidence="2">
    <location>
        <begin position="659"/>
        <end position="712"/>
    </location>
</feature>
<accession>A0AAV6MDT5</accession>